<reference evidence="3" key="1">
    <citation type="journal article" date="2019" name="Int. J. Syst. Evol. Microbiol.">
        <title>The Global Catalogue of Microorganisms (GCM) 10K type strain sequencing project: providing services to taxonomists for standard genome sequencing and annotation.</title>
        <authorList>
            <consortium name="The Broad Institute Genomics Platform"/>
            <consortium name="The Broad Institute Genome Sequencing Center for Infectious Disease"/>
            <person name="Wu L."/>
            <person name="Ma J."/>
        </authorList>
    </citation>
    <scope>NUCLEOTIDE SEQUENCE [LARGE SCALE GENOMIC DNA]</scope>
    <source>
        <strain evidence="3">CGMCC 4.1467</strain>
    </source>
</reference>
<dbReference type="Proteomes" id="UP001596472">
    <property type="component" value="Unassembled WGS sequence"/>
</dbReference>
<gene>
    <name evidence="2" type="ORF">ACFQY0_02425</name>
</gene>
<organism evidence="2 3">
    <name type="scientific">Haloferula chungangensis</name>
    <dbReference type="NCBI Taxonomy" id="1048331"/>
    <lineage>
        <taxon>Bacteria</taxon>
        <taxon>Pseudomonadati</taxon>
        <taxon>Verrucomicrobiota</taxon>
        <taxon>Verrucomicrobiia</taxon>
        <taxon>Verrucomicrobiales</taxon>
        <taxon>Verrucomicrobiaceae</taxon>
        <taxon>Haloferula</taxon>
    </lineage>
</organism>
<keyword evidence="3" id="KW-1185">Reference proteome</keyword>
<keyword evidence="1" id="KW-0732">Signal</keyword>
<feature type="signal peptide" evidence="1">
    <location>
        <begin position="1"/>
        <end position="24"/>
    </location>
</feature>
<protein>
    <submittedName>
        <fullName evidence="2">Uncharacterized protein</fullName>
    </submittedName>
</protein>
<dbReference type="RefSeq" id="WP_379708716.1">
    <property type="nucleotide sequence ID" value="NZ_JBHTBS010000001.1"/>
</dbReference>
<dbReference type="EMBL" id="JBHTBS010000001">
    <property type="protein sequence ID" value="MFC7336019.1"/>
    <property type="molecule type" value="Genomic_DNA"/>
</dbReference>
<name>A0ABW2L400_9BACT</name>
<sequence>MKMISLGRAILPSFTLLLILPSSGANYTYRGAGSDPNDWLDGANWGGGGGAADWPTSEDNALFQSAQGMSISQAVPVHGQLQVGRGIANEVSIVSGGVVTNTNQTIVGIQNNGEGSLLVDGGSLVTKALRLNVFGSGSVLSQNSIVRLTGGSIHVDASFGGDNAGDLDLGLDESATVEVSGGSLLVDNNLDFTAGTLKIQGTAGTIDIGNSLNLENEAGISYITNTAGEITTITADSFNSSGTPIITVDASLAAPETIQNLVLIDLGNDTFSEAELAALSSNLTLVNIPTGSLSLNATGDQLLFTNAPPPPPSTIVSSEVIGETIRLVIDAKDPLEDLMLLRSEDLSADSWTLTPFSLSSSGPFLQTNLSAALPNNGYYEIYVPIIGEKSFFTLDSTPQSSWFTVVANSDESAVTHRLVSGAMTVGVSELGGGFINEISLPGIGDIMGPQADRFGRGGQSAMRDRLHNLVYNPTQAGYSDPAGTICRVVPSADGKTLVVAPRPATLYNGDGQYDFNQWENLVADAYKDDGGFSDEDGINETTLDGQQATELTSEFDYYGTYEDILGTTGTSYLGTCEITIPAVRHYFEYRYVRDPGHALSQFGPGTSEYKPNNGTVTDFSVAQPAGVHASGPNDMGVMIYSISVRYDREIWAPPYVGLVTGPAIGDIRMLERPSDGTGLTLRDIHYNTVLQSRIPNPEDVHAPVAVPLFMIAENDDIDAPGALGLYYPHSRTNQFSVIGADRQTGAVIYEDDRRLQVDLRDVSRRIPLMSLSGFRGIHLGLMNPTRLPSTQYEAMRSEFYILYGSPREIFENAKRIHPF</sequence>
<evidence type="ECO:0000256" key="1">
    <source>
        <dbReference type="SAM" id="SignalP"/>
    </source>
</evidence>
<proteinExistence type="predicted"/>
<accession>A0ABW2L400</accession>
<evidence type="ECO:0000313" key="2">
    <source>
        <dbReference type="EMBL" id="MFC7336019.1"/>
    </source>
</evidence>
<feature type="chain" id="PRO_5046950931" evidence="1">
    <location>
        <begin position="25"/>
        <end position="819"/>
    </location>
</feature>
<evidence type="ECO:0000313" key="3">
    <source>
        <dbReference type="Proteomes" id="UP001596472"/>
    </source>
</evidence>
<comment type="caution">
    <text evidence="2">The sequence shown here is derived from an EMBL/GenBank/DDBJ whole genome shotgun (WGS) entry which is preliminary data.</text>
</comment>